<dbReference type="EMBL" id="CP001631">
    <property type="protein sequence ID" value="ACU53248.1"/>
    <property type="molecule type" value="Genomic_DNA"/>
</dbReference>
<dbReference type="KEGG" id="afo:Afer_0279"/>
<evidence type="ECO:0000256" key="1">
    <source>
        <dbReference type="SAM" id="Phobius"/>
    </source>
</evidence>
<dbReference type="RefSeq" id="WP_015797751.1">
    <property type="nucleotide sequence ID" value="NC_013124.1"/>
</dbReference>
<dbReference type="HOGENOM" id="CLU_091279_0_0_11"/>
<protein>
    <submittedName>
        <fullName evidence="2">Uncharacterized protein</fullName>
    </submittedName>
</protein>
<gene>
    <name evidence="2" type="ordered locus">Afer_0279</name>
</gene>
<dbReference type="OrthoDB" id="3378428at2"/>
<dbReference type="AlphaFoldDB" id="C7M2K4"/>
<name>C7M2K4_ACIFD</name>
<sequence length="202" mass="21827">MRRRVFDVLTSAVGLAMVVVLLVAGSLLMWGSSFASSQVHNQLAQQQIYFPPAAAFRHAKPGTEITPSMIPSVSQYAGQQLLTGQQAEVYANDFIAVHLSEMPYHGVYAKISAAAMAQPKNAELQALRLTSFEGTTLRGLLLEAYAFSIFGEIAFWASVAAFALAAVMAVLVGLGFWHAGRVPLDKEILVDSNSERQVHTMA</sequence>
<dbReference type="eggNOG" id="ENOG5030PEU">
    <property type="taxonomic scope" value="Bacteria"/>
</dbReference>
<evidence type="ECO:0000313" key="2">
    <source>
        <dbReference type="EMBL" id="ACU53248.1"/>
    </source>
</evidence>
<keyword evidence="1" id="KW-1133">Transmembrane helix</keyword>
<accession>C7M2K4</accession>
<evidence type="ECO:0000313" key="3">
    <source>
        <dbReference type="Proteomes" id="UP000000771"/>
    </source>
</evidence>
<proteinExistence type="predicted"/>
<keyword evidence="1" id="KW-0472">Membrane</keyword>
<reference evidence="2 3" key="1">
    <citation type="journal article" date="2009" name="Stand. Genomic Sci.">
        <title>Complete genome sequence of Acidimicrobium ferrooxidans type strain (ICP).</title>
        <authorList>
            <person name="Clum A."/>
            <person name="Nolan M."/>
            <person name="Lang E."/>
            <person name="Glavina Del Rio T."/>
            <person name="Tice H."/>
            <person name="Copeland A."/>
            <person name="Cheng J.F."/>
            <person name="Lucas S."/>
            <person name="Chen F."/>
            <person name="Bruce D."/>
            <person name="Goodwin L."/>
            <person name="Pitluck S."/>
            <person name="Ivanova N."/>
            <person name="Mavrommatis K."/>
            <person name="Mikhailova N."/>
            <person name="Pati A."/>
            <person name="Chen A."/>
            <person name="Palaniappan K."/>
            <person name="Goker M."/>
            <person name="Spring S."/>
            <person name="Land M."/>
            <person name="Hauser L."/>
            <person name="Chang Y.J."/>
            <person name="Jeffries C.C."/>
            <person name="Chain P."/>
            <person name="Bristow J."/>
            <person name="Eisen J.A."/>
            <person name="Markowitz V."/>
            <person name="Hugenholtz P."/>
            <person name="Kyrpides N.C."/>
            <person name="Klenk H.P."/>
            <person name="Lapidus A."/>
        </authorList>
    </citation>
    <scope>NUCLEOTIDE SEQUENCE [LARGE SCALE GENOMIC DNA]</scope>
    <source>
        <strain evidence="3">DSM 10331 / JCM 15462 / NBRC 103882 / ICP</strain>
    </source>
</reference>
<feature type="transmembrane region" description="Helical" evidence="1">
    <location>
        <begin position="153"/>
        <end position="177"/>
    </location>
</feature>
<organism evidence="2 3">
    <name type="scientific">Acidimicrobium ferrooxidans (strain DSM 10331 / JCM 15462 / NBRC 103882 / ICP)</name>
    <dbReference type="NCBI Taxonomy" id="525909"/>
    <lineage>
        <taxon>Bacteria</taxon>
        <taxon>Bacillati</taxon>
        <taxon>Actinomycetota</taxon>
        <taxon>Acidimicrobiia</taxon>
        <taxon>Acidimicrobiales</taxon>
        <taxon>Acidimicrobiaceae</taxon>
        <taxon>Acidimicrobium</taxon>
    </lineage>
</organism>
<keyword evidence="3" id="KW-1185">Reference proteome</keyword>
<dbReference type="Proteomes" id="UP000000771">
    <property type="component" value="Chromosome"/>
</dbReference>
<dbReference type="STRING" id="525909.Afer_0279"/>
<keyword evidence="1" id="KW-0812">Transmembrane</keyword>